<sequence>MPPVQQVSPGRWLVPGRGIGEQLALASLTTASEIHPELTIDLVNRRIKVGRWGSDGVLGASPLAVVGLPGTAPAGSGAAGAPIPTLRAGAPTASPLLPSLLPGQPRCKWGLGESMDVTAPPSMAGQDY</sequence>
<name>A0A9W9LEP4_9EURO</name>
<protein>
    <submittedName>
        <fullName evidence="1">Uncharacterized protein</fullName>
    </submittedName>
</protein>
<reference evidence="1" key="2">
    <citation type="journal article" date="2023" name="IMA Fungus">
        <title>Comparative genomic study of the Penicillium genus elucidates a diverse pangenome and 15 lateral gene transfer events.</title>
        <authorList>
            <person name="Petersen C."/>
            <person name="Sorensen T."/>
            <person name="Nielsen M.R."/>
            <person name="Sondergaard T.E."/>
            <person name="Sorensen J.L."/>
            <person name="Fitzpatrick D.A."/>
            <person name="Frisvad J.C."/>
            <person name="Nielsen K.L."/>
        </authorList>
    </citation>
    <scope>NUCLEOTIDE SEQUENCE</scope>
    <source>
        <strain evidence="1">IBT 26290</strain>
    </source>
</reference>
<gene>
    <name evidence="1" type="ORF">N7482_009304</name>
</gene>
<comment type="caution">
    <text evidence="1">The sequence shown here is derived from an EMBL/GenBank/DDBJ whole genome shotgun (WGS) entry which is preliminary data.</text>
</comment>
<dbReference type="Proteomes" id="UP001149163">
    <property type="component" value="Unassembled WGS sequence"/>
</dbReference>
<dbReference type="EMBL" id="JAPQKN010000007">
    <property type="protein sequence ID" value="KAJ5152826.1"/>
    <property type="molecule type" value="Genomic_DNA"/>
</dbReference>
<proteinExistence type="predicted"/>
<reference evidence="1" key="1">
    <citation type="submission" date="2022-11" db="EMBL/GenBank/DDBJ databases">
        <authorList>
            <person name="Petersen C."/>
        </authorList>
    </citation>
    <scope>NUCLEOTIDE SEQUENCE</scope>
    <source>
        <strain evidence="1">IBT 26290</strain>
    </source>
</reference>
<evidence type="ECO:0000313" key="2">
    <source>
        <dbReference type="Proteomes" id="UP001149163"/>
    </source>
</evidence>
<dbReference type="AlphaFoldDB" id="A0A9W9LEP4"/>
<accession>A0A9W9LEP4</accession>
<keyword evidence="2" id="KW-1185">Reference proteome</keyword>
<dbReference type="RefSeq" id="XP_056539134.1">
    <property type="nucleotide sequence ID" value="XM_056691428.1"/>
</dbReference>
<evidence type="ECO:0000313" key="1">
    <source>
        <dbReference type="EMBL" id="KAJ5152826.1"/>
    </source>
</evidence>
<dbReference type="GeneID" id="81430604"/>
<organism evidence="1 2">
    <name type="scientific">Penicillium canariense</name>
    <dbReference type="NCBI Taxonomy" id="189055"/>
    <lineage>
        <taxon>Eukaryota</taxon>
        <taxon>Fungi</taxon>
        <taxon>Dikarya</taxon>
        <taxon>Ascomycota</taxon>
        <taxon>Pezizomycotina</taxon>
        <taxon>Eurotiomycetes</taxon>
        <taxon>Eurotiomycetidae</taxon>
        <taxon>Eurotiales</taxon>
        <taxon>Aspergillaceae</taxon>
        <taxon>Penicillium</taxon>
    </lineage>
</organism>